<sequence length="149" mass="16366">APDVLWVPGGAPVALAPIMNGTGDRRYVDYLVRVAADAKWVCSVCEGALLLAAAGLLDGYEATTHWKFLPCLKSFDKVCVVPGFPRFHLDGNRLTGGGISSGLDESLELVRLLTNDEDAVRDVQRTLQYYPVPPFPSDLRKPLRCMFSW</sequence>
<evidence type="ECO:0000313" key="3">
    <source>
        <dbReference type="Proteomes" id="UP001187203"/>
    </source>
</evidence>
<accession>A0ABU3YY76</accession>
<feature type="domain" description="DJ-1/PfpI" evidence="1">
    <location>
        <begin position="2"/>
        <end position="98"/>
    </location>
</feature>
<evidence type="ECO:0000313" key="2">
    <source>
        <dbReference type="EMBL" id="MDV4190811.1"/>
    </source>
</evidence>
<proteinExistence type="predicted"/>
<evidence type="ECO:0000259" key="1">
    <source>
        <dbReference type="Pfam" id="PF01965"/>
    </source>
</evidence>
<dbReference type="InterPro" id="IPR029062">
    <property type="entry name" value="Class_I_gatase-like"/>
</dbReference>
<gene>
    <name evidence="2" type="ORF">R1523_35915</name>
</gene>
<dbReference type="InterPro" id="IPR002818">
    <property type="entry name" value="DJ-1/PfpI"/>
</dbReference>
<comment type="caution">
    <text evidence="2">The sequence shown here is derived from an EMBL/GenBank/DDBJ whole genome shotgun (WGS) entry which is preliminary data.</text>
</comment>
<dbReference type="SUPFAM" id="SSF52317">
    <property type="entry name" value="Class I glutamine amidotransferase-like"/>
    <property type="match status" value="1"/>
</dbReference>
<reference evidence="3" key="1">
    <citation type="journal article" date="2023" name="Int. J. Mol. Sci.">
        <title>Genomic and Metabolic Characterization of Plant Growth-Promoting Rhizobacteria Isolated from Nodules of Clovers Grown in Non-Farmed Soil.</title>
        <authorList>
            <person name="Wojcik M."/>
            <person name="Koper P."/>
            <person name="Zebracki K."/>
            <person name="Marczak M."/>
            <person name="Mazur A."/>
        </authorList>
    </citation>
    <scope>NUCLEOTIDE SEQUENCE [LARGE SCALE GENOMIC DNA]</scope>
    <source>
        <strain evidence="3">KB12</strain>
    </source>
</reference>
<organism evidence="2 3">
    <name type="scientific">Rhizobium brockwellii</name>
    <dbReference type="NCBI Taxonomy" id="3019932"/>
    <lineage>
        <taxon>Bacteria</taxon>
        <taxon>Pseudomonadati</taxon>
        <taxon>Pseudomonadota</taxon>
        <taxon>Alphaproteobacteria</taxon>
        <taxon>Hyphomicrobiales</taxon>
        <taxon>Rhizobiaceae</taxon>
        <taxon>Rhizobium/Agrobacterium group</taxon>
        <taxon>Rhizobium</taxon>
    </lineage>
</organism>
<dbReference type="Gene3D" id="3.40.50.880">
    <property type="match status" value="1"/>
</dbReference>
<dbReference type="EMBL" id="JAWJWI010000055">
    <property type="protein sequence ID" value="MDV4190811.1"/>
    <property type="molecule type" value="Genomic_DNA"/>
</dbReference>
<dbReference type="Proteomes" id="UP001187203">
    <property type="component" value="Unassembled WGS sequence"/>
</dbReference>
<keyword evidence="3" id="KW-1185">Reference proteome</keyword>
<dbReference type="InterPro" id="IPR052158">
    <property type="entry name" value="INH-QAR"/>
</dbReference>
<dbReference type="RefSeq" id="WP_317277358.1">
    <property type="nucleotide sequence ID" value="NZ_JAWJWH010000055.1"/>
</dbReference>
<dbReference type="PANTHER" id="PTHR43130:SF2">
    <property type="entry name" value="DJ-1_PFPI DOMAIN-CONTAINING PROTEIN"/>
    <property type="match status" value="1"/>
</dbReference>
<name>A0ABU3YY76_9HYPH</name>
<protein>
    <submittedName>
        <fullName evidence="2">DJ-1/PfpI family protein</fullName>
    </submittedName>
</protein>
<dbReference type="PANTHER" id="PTHR43130">
    <property type="entry name" value="ARAC-FAMILY TRANSCRIPTIONAL REGULATOR"/>
    <property type="match status" value="1"/>
</dbReference>
<feature type="non-terminal residue" evidence="2">
    <location>
        <position position="1"/>
    </location>
</feature>
<dbReference type="Pfam" id="PF01965">
    <property type="entry name" value="DJ-1_PfpI"/>
    <property type="match status" value="1"/>
</dbReference>